<dbReference type="InterPro" id="IPR036291">
    <property type="entry name" value="NAD(P)-bd_dom_sf"/>
</dbReference>
<keyword evidence="3" id="KW-1185">Reference proteome</keyword>
<evidence type="ECO:0000313" key="3">
    <source>
        <dbReference type="Proteomes" id="UP000182486"/>
    </source>
</evidence>
<dbReference type="InterPro" id="IPR003462">
    <property type="entry name" value="ODC_Mu_crystall"/>
</dbReference>
<evidence type="ECO:0000256" key="1">
    <source>
        <dbReference type="SAM" id="MobiDB-lite"/>
    </source>
</evidence>
<dbReference type="Pfam" id="PF02423">
    <property type="entry name" value="OCD_Mu_crystall"/>
    <property type="match status" value="1"/>
</dbReference>
<reference evidence="2 3" key="1">
    <citation type="submission" date="2016-09" db="EMBL/GenBank/DDBJ databases">
        <title>Couchioplanes caeruleus draft genome sequence.</title>
        <authorList>
            <person name="Sheehan J."/>
            <person name="Caffrey P."/>
        </authorList>
    </citation>
    <scope>NUCLEOTIDE SEQUENCE [LARGE SCALE GENOMIC DNA]</scope>
    <source>
        <strain evidence="2 3">DSM 43634</strain>
    </source>
</reference>
<name>A0A1K0GI03_9ACTN</name>
<dbReference type="Gene3D" id="3.30.1780.10">
    <property type="entry name" value="ornithine cyclodeaminase, domain 1"/>
    <property type="match status" value="1"/>
</dbReference>
<dbReference type="GO" id="GO:0005737">
    <property type="term" value="C:cytoplasm"/>
    <property type="evidence" value="ECO:0007669"/>
    <property type="project" value="TreeGrafter"/>
</dbReference>
<dbReference type="Proteomes" id="UP000182486">
    <property type="component" value="Unassembled WGS sequence"/>
</dbReference>
<accession>A0A1K0GI03</accession>
<dbReference type="GO" id="GO:0019290">
    <property type="term" value="P:siderophore biosynthetic process"/>
    <property type="evidence" value="ECO:0007669"/>
    <property type="project" value="InterPro"/>
</dbReference>
<dbReference type="PANTHER" id="PTHR13812">
    <property type="entry name" value="KETIMINE REDUCTASE MU-CRYSTALLIN"/>
    <property type="match status" value="1"/>
</dbReference>
<dbReference type="EMBL" id="MEIA01000269">
    <property type="protein sequence ID" value="OJF11862.1"/>
    <property type="molecule type" value="Genomic_DNA"/>
</dbReference>
<dbReference type="PANTHER" id="PTHR13812:SF19">
    <property type="entry name" value="KETIMINE REDUCTASE MU-CRYSTALLIN"/>
    <property type="match status" value="1"/>
</dbReference>
<dbReference type="InterPro" id="IPR023866">
    <property type="entry name" value="SbnB"/>
</dbReference>
<dbReference type="NCBIfam" id="TIGR03944">
    <property type="entry name" value="dehyd_SbnB_fam"/>
    <property type="match status" value="1"/>
</dbReference>
<dbReference type="SUPFAM" id="SSF51735">
    <property type="entry name" value="NAD(P)-binding Rossmann-fold domains"/>
    <property type="match status" value="1"/>
</dbReference>
<protein>
    <submittedName>
        <fullName evidence="2">2,3-diaminopropionate biosynthesis protein SbnB</fullName>
    </submittedName>
</protein>
<dbReference type="AlphaFoldDB" id="A0A1K0GI03"/>
<evidence type="ECO:0000313" key="2">
    <source>
        <dbReference type="EMBL" id="OJF11862.1"/>
    </source>
</evidence>
<dbReference type="InterPro" id="IPR023401">
    <property type="entry name" value="ODC_N"/>
</dbReference>
<dbReference type="Gene3D" id="3.40.50.720">
    <property type="entry name" value="NAD(P)-binding Rossmann-like Domain"/>
    <property type="match status" value="1"/>
</dbReference>
<comment type="caution">
    <text evidence="2">The sequence shown here is derived from an EMBL/GenBank/DDBJ whole genome shotgun (WGS) entry which is preliminary data.</text>
</comment>
<dbReference type="GO" id="GO:0016639">
    <property type="term" value="F:oxidoreductase activity, acting on the CH-NH2 group of donors, NAD or NADP as acceptor"/>
    <property type="evidence" value="ECO:0007669"/>
    <property type="project" value="InterPro"/>
</dbReference>
<gene>
    <name evidence="2" type="ORF">BG844_23890</name>
</gene>
<dbReference type="PIRSF" id="PIRSF001439">
    <property type="entry name" value="CryM"/>
    <property type="match status" value="1"/>
</dbReference>
<proteinExistence type="predicted"/>
<feature type="region of interest" description="Disordered" evidence="1">
    <location>
        <begin position="352"/>
        <end position="397"/>
    </location>
</feature>
<sequence length="397" mass="41445">MPAAATGDTVLVLTHQDVRSVLDGHEVSILDAVRRAYILHSQGVTAVPHSAFLRLPDQPRDGAMALPAYLGGAGPTAGVTWIASFPDNIERGGERASAAIILNSTSTGRPEALLEGSLISARRTAASAALAASALGTGQDAAGVTLVGCGVVTFETLRFLHVVHPDLHEVTVHDLRRERAGAFAARVARELPSMRVRFEPDRGRALAAASLVAIATTAATPYLDSRTLRPGALVLHTSLRDVTPEGVLAAVNVVDDADHVCRADTSLERAERLSGNRSFITANLGDLLLAGTTGIRDPRRTTIFSPSGLGILDLAVARFARDRALRANRGIRIDDFLPARDEFLPGRADFLSGRADVPPGPAGVDGVGGRTGEDRDADFAAPGEAGVGERLTGAVPA</sequence>
<organism evidence="2 3">
    <name type="scientific">Couchioplanes caeruleus subsp. caeruleus</name>
    <dbReference type="NCBI Taxonomy" id="56427"/>
    <lineage>
        <taxon>Bacteria</taxon>
        <taxon>Bacillati</taxon>
        <taxon>Actinomycetota</taxon>
        <taxon>Actinomycetes</taxon>
        <taxon>Micromonosporales</taxon>
        <taxon>Micromonosporaceae</taxon>
        <taxon>Couchioplanes</taxon>
    </lineage>
</organism>